<evidence type="ECO:0000313" key="2">
    <source>
        <dbReference type="EMBL" id="CEK73469.1"/>
    </source>
</evidence>
<feature type="region of interest" description="Disordered" evidence="1">
    <location>
        <begin position="66"/>
        <end position="94"/>
    </location>
</feature>
<protein>
    <submittedName>
        <fullName evidence="2">Uncharacterized protein</fullName>
    </submittedName>
</protein>
<name>A0A0B6ZXZ1_9EUPU</name>
<reference evidence="2" key="1">
    <citation type="submission" date="2014-12" db="EMBL/GenBank/DDBJ databases">
        <title>Insight into the proteome of Arion vulgaris.</title>
        <authorList>
            <person name="Aradska J."/>
            <person name="Bulat T."/>
            <person name="Smidak R."/>
            <person name="Sarate P."/>
            <person name="Gangsoo J."/>
            <person name="Sialana F."/>
            <person name="Bilban M."/>
            <person name="Lubec G."/>
        </authorList>
    </citation>
    <scope>NUCLEOTIDE SEQUENCE</scope>
    <source>
        <tissue evidence="2">Skin</tissue>
    </source>
</reference>
<sequence>SVRRQGSIDATHKIGEACGLIEITRQSVFMDTTTGDCFTMFYGSFNGDGTLSPSDAENALHSHMFRSNSSTSDTEKKLHGQPYRLDSGISDTEK</sequence>
<dbReference type="AlphaFoldDB" id="A0A0B6ZXZ1"/>
<accession>A0A0B6ZXZ1</accession>
<dbReference type="EMBL" id="HACG01026604">
    <property type="protein sequence ID" value="CEK73469.1"/>
    <property type="molecule type" value="Transcribed_RNA"/>
</dbReference>
<proteinExistence type="predicted"/>
<organism evidence="2">
    <name type="scientific">Arion vulgaris</name>
    <dbReference type="NCBI Taxonomy" id="1028688"/>
    <lineage>
        <taxon>Eukaryota</taxon>
        <taxon>Metazoa</taxon>
        <taxon>Spiralia</taxon>
        <taxon>Lophotrochozoa</taxon>
        <taxon>Mollusca</taxon>
        <taxon>Gastropoda</taxon>
        <taxon>Heterobranchia</taxon>
        <taxon>Euthyneura</taxon>
        <taxon>Panpulmonata</taxon>
        <taxon>Eupulmonata</taxon>
        <taxon>Stylommatophora</taxon>
        <taxon>Helicina</taxon>
        <taxon>Arionoidea</taxon>
        <taxon>Arionidae</taxon>
        <taxon>Arion</taxon>
    </lineage>
</organism>
<feature type="non-terminal residue" evidence="2">
    <location>
        <position position="1"/>
    </location>
</feature>
<gene>
    <name evidence="2" type="primary">ORF86917</name>
</gene>
<feature type="non-terminal residue" evidence="2">
    <location>
        <position position="94"/>
    </location>
</feature>
<evidence type="ECO:0000256" key="1">
    <source>
        <dbReference type="SAM" id="MobiDB-lite"/>
    </source>
</evidence>